<feature type="compositionally biased region" description="Basic residues" evidence="1">
    <location>
        <begin position="8"/>
        <end position="20"/>
    </location>
</feature>
<keyword evidence="2" id="KW-1133">Transmembrane helix</keyword>
<gene>
    <name evidence="3" type="ORF">AWU65_20045</name>
</gene>
<dbReference type="KEGG" id="pglu:A3958_19455"/>
<comment type="caution">
    <text evidence="3">The sequence shown here is derived from an EMBL/GenBank/DDBJ whole genome shotgun (WGS) entry which is preliminary data.</text>
</comment>
<feature type="region of interest" description="Disordered" evidence="1">
    <location>
        <begin position="1"/>
        <end position="89"/>
    </location>
</feature>
<keyword evidence="2" id="KW-0812">Transmembrane</keyword>
<dbReference type="STRING" id="59843.A3958_19455"/>
<sequence length="136" mass="15402">MNELSRMERHRSRNKGRKNKTPAASEQGTASKSQRAEDTLNRSKSSVHKEPVEQKLQDDSPTEGLSRSRSTRSRSGQSGEEVSAPKRTNTYSSYRVRMSKWFVNSLIVIFILLMVGLLWWGLIGAPPLSELLKELL</sequence>
<reference evidence="3" key="1">
    <citation type="journal article" date="2016" name="Genome Announc.">
        <title>Draft genomes of two strains of Paenibacillus glucanolyticus with capability to degrade lignocellulose.</title>
        <authorList>
            <person name="Mathews S.L."/>
            <person name="Pawlak J."/>
            <person name="Grunden A.M."/>
        </authorList>
    </citation>
    <scope>NUCLEOTIDE SEQUENCE [LARGE SCALE GENOMIC DNA]</scope>
    <source>
        <strain evidence="3">SLM1</strain>
    </source>
</reference>
<keyword evidence="4" id="KW-1185">Reference proteome</keyword>
<accession>A0A163LEG4</accession>
<organism evidence="3 4">
    <name type="scientific">Paenibacillus glucanolyticus</name>
    <dbReference type="NCBI Taxonomy" id="59843"/>
    <lineage>
        <taxon>Bacteria</taxon>
        <taxon>Bacillati</taxon>
        <taxon>Bacillota</taxon>
        <taxon>Bacilli</taxon>
        <taxon>Bacillales</taxon>
        <taxon>Paenibacillaceae</taxon>
        <taxon>Paenibacillus</taxon>
    </lineage>
</organism>
<proteinExistence type="predicted"/>
<feature type="compositionally biased region" description="Basic and acidic residues" evidence="1">
    <location>
        <begin position="34"/>
        <end position="58"/>
    </location>
</feature>
<dbReference type="EMBL" id="LWMH01000001">
    <property type="protein sequence ID" value="KZS48051.1"/>
    <property type="molecule type" value="Genomic_DNA"/>
</dbReference>
<evidence type="ECO:0000256" key="2">
    <source>
        <dbReference type="SAM" id="Phobius"/>
    </source>
</evidence>
<dbReference type="OrthoDB" id="2626509at2"/>
<dbReference type="AlphaFoldDB" id="A0A163LEG4"/>
<dbReference type="RefSeq" id="WP_006209440.1">
    <property type="nucleotide sequence ID" value="NZ_CBCSBX010000004.1"/>
</dbReference>
<protein>
    <submittedName>
        <fullName evidence="3">Uncharacterized protein</fullName>
    </submittedName>
</protein>
<evidence type="ECO:0000313" key="3">
    <source>
        <dbReference type="EMBL" id="KZS48051.1"/>
    </source>
</evidence>
<dbReference type="Proteomes" id="UP000076796">
    <property type="component" value="Unassembled WGS sequence"/>
</dbReference>
<name>A0A163LEG4_9BACL</name>
<keyword evidence="2" id="KW-0472">Membrane</keyword>
<feature type="transmembrane region" description="Helical" evidence="2">
    <location>
        <begin position="101"/>
        <end position="122"/>
    </location>
</feature>
<dbReference type="GeneID" id="97556449"/>
<evidence type="ECO:0000256" key="1">
    <source>
        <dbReference type="SAM" id="MobiDB-lite"/>
    </source>
</evidence>
<feature type="compositionally biased region" description="Polar residues" evidence="1">
    <location>
        <begin position="76"/>
        <end position="89"/>
    </location>
</feature>
<feature type="compositionally biased region" description="Polar residues" evidence="1">
    <location>
        <begin position="22"/>
        <end position="33"/>
    </location>
</feature>
<evidence type="ECO:0000313" key="4">
    <source>
        <dbReference type="Proteomes" id="UP000076796"/>
    </source>
</evidence>